<dbReference type="AlphaFoldDB" id="A0A3P1B8Z9"/>
<protein>
    <recommendedName>
        <fullName evidence="3">DUF2846 domain-containing protein</fullName>
    </recommendedName>
</protein>
<accession>A0A3P1B8Z9</accession>
<evidence type="ECO:0000313" key="1">
    <source>
        <dbReference type="EMBL" id="RRA97567.1"/>
    </source>
</evidence>
<comment type="caution">
    <text evidence="1">The sequence shown here is derived from an EMBL/GenBank/DDBJ whole genome shotgun (WGS) entry which is preliminary data.</text>
</comment>
<evidence type="ECO:0000313" key="2">
    <source>
        <dbReference type="Proteomes" id="UP000271925"/>
    </source>
</evidence>
<dbReference type="EMBL" id="RQJO01000017">
    <property type="protein sequence ID" value="RRA97567.1"/>
    <property type="molecule type" value="Genomic_DNA"/>
</dbReference>
<sequence>MKNVAGILAVFLGLVSFSYGQTPTRMHFLNATSNMWTPRIRTTRNLDKDIKILNNEWAVIQTDEDSLGIMIEDRPYYIHLDPGKTYYFVINSNEHMKFWLREVSEREFLFNAHFNKSTPPKEYQLSGKAN</sequence>
<reference evidence="1 2" key="1">
    <citation type="submission" date="2018-11" db="EMBL/GenBank/DDBJ databases">
        <authorList>
            <person name="Zhou Z."/>
            <person name="Wang G."/>
        </authorList>
    </citation>
    <scope>NUCLEOTIDE SEQUENCE [LARGE SCALE GENOMIC DNA]</scope>
    <source>
        <strain evidence="1 2">KCTC52004</strain>
    </source>
</reference>
<dbReference type="OrthoDB" id="963293at2"/>
<evidence type="ECO:0008006" key="3">
    <source>
        <dbReference type="Google" id="ProtNLM"/>
    </source>
</evidence>
<gene>
    <name evidence="1" type="ORF">EHT25_31430</name>
</gene>
<dbReference type="Proteomes" id="UP000271925">
    <property type="component" value="Unassembled WGS sequence"/>
</dbReference>
<name>A0A3P1B8Z9_9BACT</name>
<keyword evidence="2" id="KW-1185">Reference proteome</keyword>
<dbReference type="RefSeq" id="WP_124879431.1">
    <property type="nucleotide sequence ID" value="NZ_RQJO01000017.1"/>
</dbReference>
<organism evidence="1 2">
    <name type="scientific">Larkinella rosea</name>
    <dbReference type="NCBI Taxonomy" id="2025312"/>
    <lineage>
        <taxon>Bacteria</taxon>
        <taxon>Pseudomonadati</taxon>
        <taxon>Bacteroidota</taxon>
        <taxon>Cytophagia</taxon>
        <taxon>Cytophagales</taxon>
        <taxon>Spirosomataceae</taxon>
        <taxon>Larkinella</taxon>
    </lineage>
</organism>
<proteinExistence type="predicted"/>